<feature type="domain" description="Carboxylesterase type B" evidence="5">
    <location>
        <begin position="5"/>
        <end position="423"/>
    </location>
</feature>
<dbReference type="PANTHER" id="PTHR43918:SF4">
    <property type="entry name" value="CARBOXYLIC ESTER HYDROLASE"/>
    <property type="match status" value="1"/>
</dbReference>
<dbReference type="GO" id="GO:0006581">
    <property type="term" value="P:acetylcholine catabolic process"/>
    <property type="evidence" value="ECO:0007669"/>
    <property type="project" value="TreeGrafter"/>
</dbReference>
<dbReference type="OMA" id="ANDFDCA"/>
<dbReference type="InterPro" id="IPR050654">
    <property type="entry name" value="AChE-related_enzymes"/>
</dbReference>
<keyword evidence="4" id="KW-0325">Glycoprotein</keyword>
<dbReference type="VEuPathDB" id="VectorBase:HLOH_048737"/>
<dbReference type="AlphaFoldDB" id="A0A9J6GXP9"/>
<dbReference type="SUPFAM" id="SSF53474">
    <property type="entry name" value="alpha/beta-Hydrolases"/>
    <property type="match status" value="1"/>
</dbReference>
<organism evidence="6 7">
    <name type="scientific">Haemaphysalis longicornis</name>
    <name type="common">Bush tick</name>
    <dbReference type="NCBI Taxonomy" id="44386"/>
    <lineage>
        <taxon>Eukaryota</taxon>
        <taxon>Metazoa</taxon>
        <taxon>Ecdysozoa</taxon>
        <taxon>Arthropoda</taxon>
        <taxon>Chelicerata</taxon>
        <taxon>Arachnida</taxon>
        <taxon>Acari</taxon>
        <taxon>Parasitiformes</taxon>
        <taxon>Ixodida</taxon>
        <taxon>Ixodoidea</taxon>
        <taxon>Ixodidae</taxon>
        <taxon>Haemaphysalinae</taxon>
        <taxon>Haemaphysalis</taxon>
    </lineage>
</organism>
<dbReference type="Gene3D" id="3.40.50.1820">
    <property type="entry name" value="alpha/beta hydrolase"/>
    <property type="match status" value="1"/>
</dbReference>
<evidence type="ECO:0000259" key="5">
    <source>
        <dbReference type="Pfam" id="PF00135"/>
    </source>
</evidence>
<name>A0A9J6GXP9_HAELO</name>
<dbReference type="GO" id="GO:0003990">
    <property type="term" value="F:acetylcholinesterase activity"/>
    <property type="evidence" value="ECO:0007669"/>
    <property type="project" value="TreeGrafter"/>
</dbReference>
<comment type="similarity">
    <text evidence="1">Belongs to the type-B carboxylesterase/lipase family.</text>
</comment>
<evidence type="ECO:0000256" key="4">
    <source>
        <dbReference type="ARBA" id="ARBA00023180"/>
    </source>
</evidence>
<evidence type="ECO:0000313" key="6">
    <source>
        <dbReference type="EMBL" id="KAH9380027.1"/>
    </source>
</evidence>
<dbReference type="OrthoDB" id="6495301at2759"/>
<dbReference type="InterPro" id="IPR002018">
    <property type="entry name" value="CarbesteraseB"/>
</dbReference>
<comment type="caution">
    <text evidence="6">The sequence shown here is derived from an EMBL/GenBank/DDBJ whole genome shotgun (WGS) entry which is preliminary data.</text>
</comment>
<dbReference type="Proteomes" id="UP000821853">
    <property type="component" value="Chromosome 8"/>
</dbReference>
<reference evidence="6 7" key="1">
    <citation type="journal article" date="2020" name="Cell">
        <title>Large-Scale Comparative Analyses of Tick Genomes Elucidate Their Genetic Diversity and Vector Capacities.</title>
        <authorList>
            <consortium name="Tick Genome and Microbiome Consortium (TIGMIC)"/>
            <person name="Jia N."/>
            <person name="Wang J."/>
            <person name="Shi W."/>
            <person name="Du L."/>
            <person name="Sun Y."/>
            <person name="Zhan W."/>
            <person name="Jiang J.F."/>
            <person name="Wang Q."/>
            <person name="Zhang B."/>
            <person name="Ji P."/>
            <person name="Bell-Sakyi L."/>
            <person name="Cui X.M."/>
            <person name="Yuan T.T."/>
            <person name="Jiang B.G."/>
            <person name="Yang W.F."/>
            <person name="Lam T.T."/>
            <person name="Chang Q.C."/>
            <person name="Ding S.J."/>
            <person name="Wang X.J."/>
            <person name="Zhu J.G."/>
            <person name="Ruan X.D."/>
            <person name="Zhao L."/>
            <person name="Wei J.T."/>
            <person name="Ye R.Z."/>
            <person name="Que T.C."/>
            <person name="Du C.H."/>
            <person name="Zhou Y.H."/>
            <person name="Cheng J.X."/>
            <person name="Dai P.F."/>
            <person name="Guo W.B."/>
            <person name="Han X.H."/>
            <person name="Huang E.J."/>
            <person name="Li L.F."/>
            <person name="Wei W."/>
            <person name="Gao Y.C."/>
            <person name="Liu J.Z."/>
            <person name="Shao H.Z."/>
            <person name="Wang X."/>
            <person name="Wang C.C."/>
            <person name="Yang T.C."/>
            <person name="Huo Q.B."/>
            <person name="Li W."/>
            <person name="Chen H.Y."/>
            <person name="Chen S.E."/>
            <person name="Zhou L.G."/>
            <person name="Ni X.B."/>
            <person name="Tian J.H."/>
            <person name="Sheng Y."/>
            <person name="Liu T."/>
            <person name="Pan Y.S."/>
            <person name="Xia L.Y."/>
            <person name="Li J."/>
            <person name="Zhao F."/>
            <person name="Cao W.C."/>
        </authorList>
    </citation>
    <scope>NUCLEOTIDE SEQUENCE [LARGE SCALE GENOMIC DNA]</scope>
    <source>
        <strain evidence="6">HaeL-2018</strain>
    </source>
</reference>
<accession>A0A9J6GXP9</accession>
<keyword evidence="7" id="KW-1185">Reference proteome</keyword>
<dbReference type="PANTHER" id="PTHR43918">
    <property type="entry name" value="ACETYLCHOLINESTERASE"/>
    <property type="match status" value="1"/>
</dbReference>
<dbReference type="GO" id="GO:0005886">
    <property type="term" value="C:plasma membrane"/>
    <property type="evidence" value="ECO:0007669"/>
    <property type="project" value="TreeGrafter"/>
</dbReference>
<gene>
    <name evidence="6" type="ORF">HPB48_006155</name>
</gene>
<dbReference type="InterPro" id="IPR029058">
    <property type="entry name" value="AB_hydrolase_fold"/>
</dbReference>
<evidence type="ECO:0000313" key="7">
    <source>
        <dbReference type="Proteomes" id="UP000821853"/>
    </source>
</evidence>
<dbReference type="Pfam" id="PF00135">
    <property type="entry name" value="COesterase"/>
    <property type="match status" value="1"/>
</dbReference>
<evidence type="ECO:0000256" key="3">
    <source>
        <dbReference type="ARBA" id="ARBA00022801"/>
    </source>
</evidence>
<proteinExistence type="inferred from homology"/>
<sequence>MDSKTVMDARSSRPGCVQIPYVANGRVIRRNEDTSEDCLHLNVWTPCTEKTEAGCRKTVLVFFHGQSFQEGDNNYYDGKWLAGLGQVVVVAPNFRLGAFGFLNLGCPEKRGWSANDFDCAPGDVGLDDQRLAVEWVVANIGSFGGNSKDIVLVGSGSGAWSVGAHILGASARGTSDQFWNNARFTKVILMSDSPLKRSFPARSHALSARLGCSSDDVAEELRCMRNKTARDILDRTREPEDYLGPSVVATPARARQVSGGRFFIGTVSNEGSHLADTVKRATSGQGDMTTSVANFLNTTYGLVVPLQVYDAYRNSSAFFHGGVVDEEWWMSQLMGDIRFTCPLLTLGQELASVDENKVFGYIFDHRASFALFNHTAGAPRFSELDFVFGVPLDGSRHATPEEERLSRTVIDIWSGFARTGYARGIAQSVNVIPKGRLRG</sequence>
<dbReference type="GO" id="GO:0005615">
    <property type="term" value="C:extracellular space"/>
    <property type="evidence" value="ECO:0007669"/>
    <property type="project" value="TreeGrafter"/>
</dbReference>
<dbReference type="EMBL" id="JABSTR010000010">
    <property type="protein sequence ID" value="KAH9380027.1"/>
    <property type="molecule type" value="Genomic_DNA"/>
</dbReference>
<dbReference type="GO" id="GO:0019695">
    <property type="term" value="P:choline metabolic process"/>
    <property type="evidence" value="ECO:0007669"/>
    <property type="project" value="TreeGrafter"/>
</dbReference>
<evidence type="ECO:0000256" key="1">
    <source>
        <dbReference type="ARBA" id="ARBA00005964"/>
    </source>
</evidence>
<protein>
    <recommendedName>
        <fullName evidence="5">Carboxylesterase type B domain-containing protein</fullName>
    </recommendedName>
</protein>
<keyword evidence="3" id="KW-0378">Hydrolase</keyword>
<evidence type="ECO:0000256" key="2">
    <source>
        <dbReference type="ARBA" id="ARBA00022487"/>
    </source>
</evidence>
<keyword evidence="2" id="KW-0719">Serine esterase</keyword>